<dbReference type="RefSeq" id="WP_023792487.1">
    <property type="nucleotide sequence ID" value="NC_023003.1"/>
</dbReference>
<dbReference type="EMBL" id="HG793133">
    <property type="protein sequence ID" value="CDK30792.1"/>
    <property type="molecule type" value="Genomic_DNA"/>
</dbReference>
<dbReference type="Proteomes" id="UP000018769">
    <property type="component" value="Chromosome I"/>
</dbReference>
<evidence type="ECO:0000313" key="1">
    <source>
        <dbReference type="EMBL" id="CDK30792.1"/>
    </source>
</evidence>
<dbReference type="SUPFAM" id="SSF46565">
    <property type="entry name" value="Chaperone J-domain"/>
    <property type="match status" value="1"/>
</dbReference>
<dbReference type="STRING" id="673862.BABL1_gene_223"/>
<dbReference type="InterPro" id="IPR036869">
    <property type="entry name" value="J_dom_sf"/>
</dbReference>
<gene>
    <name evidence="1" type="ORF">BABL1_gene_223</name>
</gene>
<sequence length="334" mass="39590">MSKSKYFIVILLVFSLNQFIYSMEQDSIDIFSSYLNEALTDEELRQLVKKAPWRILGINNTNIFDFSRSDIEQLARPLLFKYHSDRNKDKSESERDKINELYKHINNAKDALIEYLESSKWYALYIVRMNFLWDILNSIKEINKIRVLGSADSEAIYKAAKIDCLIHTYSPIFSIVKFHNIVFHEEIFPAQSNIIKFVRGLSLLPNLASFKFLNKDFEIIRNSHWIAKNNKYLKKDFKKERFTQYVWLAINKLFPYASLIASRMINENVTLLGAVRNYEKLKEKSFNVFEISKAISHISELLRKKCRYEIELGNYKSYKANKDMKKMFQDLNKI</sequence>
<keyword evidence="2" id="KW-1185">Reference proteome</keyword>
<name>V6DGR8_9BACT</name>
<dbReference type="Gene3D" id="1.10.287.110">
    <property type="entry name" value="DnaJ domain"/>
    <property type="match status" value="1"/>
</dbReference>
<accession>V6DGR8</accession>
<dbReference type="HOGENOM" id="CLU_830761_0_0_7"/>
<organism evidence="1 2">
    <name type="scientific">Candidatus Babela massiliensis</name>
    <dbReference type="NCBI Taxonomy" id="673862"/>
    <lineage>
        <taxon>Bacteria</taxon>
        <taxon>Candidatus Babelota</taxon>
        <taxon>Candidatus Babeliae</taxon>
        <taxon>Candidatus Babeliales</taxon>
        <taxon>Candidatus Babeliaceae</taxon>
        <taxon>Candidatus Babela</taxon>
    </lineage>
</organism>
<dbReference type="KEGG" id="dpb:BABL1_gene_223"/>
<dbReference type="AlphaFoldDB" id="V6DGR8"/>
<proteinExistence type="predicted"/>
<evidence type="ECO:0000313" key="2">
    <source>
        <dbReference type="Proteomes" id="UP000018769"/>
    </source>
</evidence>
<protein>
    <submittedName>
        <fullName evidence="1">DnaJ-domain containing protein</fullName>
    </submittedName>
</protein>
<reference evidence="1 2" key="1">
    <citation type="journal article" date="2015" name="Biol. Direct">
        <title>Babela massiliensis, a representative of a widespread bacterial phylum with unusual adaptations to parasitism in amoebae.</title>
        <authorList>
            <person name="Pagnier I."/>
            <person name="Yutin N."/>
            <person name="Croce O."/>
            <person name="Makarova K.S."/>
            <person name="Wolf Y.I."/>
            <person name="Benamar S."/>
            <person name="Raoult D."/>
            <person name="Koonin E.V."/>
            <person name="La Scola B."/>
        </authorList>
    </citation>
    <scope>NUCLEOTIDE SEQUENCE [LARGE SCALE GENOMIC DNA]</scope>
    <source>
        <strain evidence="2">BABL1</strain>
    </source>
</reference>